<proteinExistence type="predicted"/>
<dbReference type="AlphaFoldDB" id="A0A6I5ZVR2"/>
<protein>
    <submittedName>
        <fullName evidence="8">Type II secretion system (T2SS), protein F</fullName>
    </submittedName>
</protein>
<evidence type="ECO:0000259" key="7">
    <source>
        <dbReference type="Pfam" id="PF00482"/>
    </source>
</evidence>
<accession>A0A6I5ZVR2</accession>
<gene>
    <name evidence="8" type="ORF">MGLY_35550</name>
</gene>
<dbReference type="Pfam" id="PF00482">
    <property type="entry name" value="T2SSF"/>
    <property type="match status" value="1"/>
</dbReference>
<dbReference type="RefSeq" id="WP_156276666.1">
    <property type="nucleotide sequence ID" value="NZ_CP046245.1"/>
</dbReference>
<feature type="transmembrane region" description="Helical" evidence="6">
    <location>
        <begin position="6"/>
        <end position="23"/>
    </location>
</feature>
<keyword evidence="5 6" id="KW-0472">Membrane</keyword>
<keyword evidence="2" id="KW-1003">Cell membrane</keyword>
<sequence>MLAFFFGVAFLAAFFFLAGLAAWHKRNPLTEVLEAYYRNAAARQGKTRRPILAELWQVETKDDMLPLALIAALTAVILSLGLNKPGLSAILALAAFIFVPRGYACWQKRRRQALFLAQLGRAVDNLASAIRAGGSVLDALKYAEETSPGPIKFELKQVREDIMAGAPLEKAVKDMAARIDLLEAYVLADGLALLAGAGGGSDAVRLLEGAAGFVREREHLNARIAAATGDVRWGFAVVTFIPLLLGLVMYLAMPEYRAVVTTAQGRLAVLAGIGCLVGGHIMVARIIKSGKHLL</sequence>
<feature type="transmembrane region" description="Helical" evidence="6">
    <location>
        <begin position="64"/>
        <end position="82"/>
    </location>
</feature>
<evidence type="ECO:0000313" key="8">
    <source>
        <dbReference type="EMBL" id="QGP94130.1"/>
    </source>
</evidence>
<keyword evidence="4 6" id="KW-1133">Transmembrane helix</keyword>
<keyword evidence="3 6" id="KW-0812">Transmembrane</keyword>
<evidence type="ECO:0000256" key="4">
    <source>
        <dbReference type="ARBA" id="ARBA00022989"/>
    </source>
</evidence>
<evidence type="ECO:0000256" key="2">
    <source>
        <dbReference type="ARBA" id="ARBA00022475"/>
    </source>
</evidence>
<keyword evidence="9" id="KW-1185">Reference proteome</keyword>
<comment type="subcellular location">
    <subcellularLocation>
        <location evidence="1">Cell membrane</location>
        <topology evidence="1">Multi-pass membrane protein</topology>
    </subcellularLocation>
</comment>
<evidence type="ECO:0000256" key="5">
    <source>
        <dbReference type="ARBA" id="ARBA00023136"/>
    </source>
</evidence>
<dbReference type="Proteomes" id="UP000425916">
    <property type="component" value="Plasmid pMGLY"/>
</dbReference>
<geneLocation type="plasmid" evidence="8 9">
    <name>pMGLY</name>
</geneLocation>
<evidence type="ECO:0000256" key="1">
    <source>
        <dbReference type="ARBA" id="ARBA00004651"/>
    </source>
</evidence>
<dbReference type="InterPro" id="IPR018076">
    <property type="entry name" value="T2SS_GspF_dom"/>
</dbReference>
<name>A0A6I5ZVR2_9FIRM</name>
<keyword evidence="8" id="KW-0614">Plasmid</keyword>
<evidence type="ECO:0000256" key="3">
    <source>
        <dbReference type="ARBA" id="ARBA00022692"/>
    </source>
</evidence>
<dbReference type="EMBL" id="CP046245">
    <property type="protein sequence ID" value="QGP94130.1"/>
    <property type="molecule type" value="Genomic_DNA"/>
</dbReference>
<reference evidence="8 9" key="1">
    <citation type="submission" date="2019-11" db="EMBL/GenBank/DDBJ databases">
        <title>Genome sequence of Moorella glycerini DSM11254.</title>
        <authorList>
            <person name="Poehlein A."/>
            <person name="Boeer T."/>
            <person name="Daniel R."/>
        </authorList>
    </citation>
    <scope>NUCLEOTIDE SEQUENCE [LARGE SCALE GENOMIC DNA]</scope>
    <source>
        <strain evidence="8 9">DSM 11254</strain>
        <plasmid evidence="8 9">pMGLY</plasmid>
    </source>
</reference>
<dbReference type="InterPro" id="IPR042094">
    <property type="entry name" value="T2SS_GspF_sf"/>
</dbReference>
<dbReference type="Gene3D" id="1.20.81.30">
    <property type="entry name" value="Type II secretion system (T2SS), domain F"/>
    <property type="match status" value="1"/>
</dbReference>
<organism evidence="8 9">
    <name type="scientific">Neomoorella glycerini</name>
    <dbReference type="NCBI Taxonomy" id="55779"/>
    <lineage>
        <taxon>Bacteria</taxon>
        <taxon>Bacillati</taxon>
        <taxon>Bacillota</taxon>
        <taxon>Clostridia</taxon>
        <taxon>Neomoorellales</taxon>
        <taxon>Neomoorellaceae</taxon>
        <taxon>Neomoorella</taxon>
    </lineage>
</organism>
<dbReference type="GO" id="GO:0005886">
    <property type="term" value="C:plasma membrane"/>
    <property type="evidence" value="ECO:0007669"/>
    <property type="project" value="UniProtKB-SubCell"/>
</dbReference>
<evidence type="ECO:0000256" key="6">
    <source>
        <dbReference type="SAM" id="Phobius"/>
    </source>
</evidence>
<feature type="domain" description="Type II secretion system protein GspF" evidence="7">
    <location>
        <begin position="123"/>
        <end position="250"/>
    </location>
</feature>
<dbReference type="PANTHER" id="PTHR35007:SF1">
    <property type="entry name" value="PILUS ASSEMBLY PROTEIN"/>
    <property type="match status" value="1"/>
</dbReference>
<feature type="transmembrane region" description="Helical" evidence="6">
    <location>
        <begin position="233"/>
        <end position="253"/>
    </location>
</feature>
<dbReference type="OrthoDB" id="1724071at2"/>
<feature type="transmembrane region" description="Helical" evidence="6">
    <location>
        <begin position="265"/>
        <end position="287"/>
    </location>
</feature>
<feature type="transmembrane region" description="Helical" evidence="6">
    <location>
        <begin position="88"/>
        <end position="106"/>
    </location>
</feature>
<dbReference type="PANTHER" id="PTHR35007">
    <property type="entry name" value="INTEGRAL MEMBRANE PROTEIN-RELATED"/>
    <property type="match status" value="1"/>
</dbReference>
<evidence type="ECO:0000313" key="9">
    <source>
        <dbReference type="Proteomes" id="UP000425916"/>
    </source>
</evidence>